<evidence type="ECO:0000256" key="3">
    <source>
        <dbReference type="ARBA" id="ARBA00022801"/>
    </source>
</evidence>
<keyword evidence="3" id="KW-0378">Hydrolase</keyword>
<evidence type="ECO:0000256" key="2">
    <source>
        <dbReference type="ARBA" id="ARBA00022723"/>
    </source>
</evidence>
<dbReference type="RefSeq" id="WP_010944558.1">
    <property type="nucleotide sequence ID" value="NZ_CP011218.1"/>
</dbReference>
<dbReference type="SUPFAM" id="SSF51556">
    <property type="entry name" value="Metallo-dependent hydrolases"/>
    <property type="match status" value="1"/>
</dbReference>
<dbReference type="GO" id="GO:0046872">
    <property type="term" value="F:metal ion binding"/>
    <property type="evidence" value="ECO:0007669"/>
    <property type="project" value="UniProtKB-KW"/>
</dbReference>
<dbReference type="Pfam" id="PF01026">
    <property type="entry name" value="TatD_DNase"/>
    <property type="match status" value="1"/>
</dbReference>
<dbReference type="EMBL" id="CP011219">
    <property type="protein sequence ID" value="AKO32031.1"/>
    <property type="molecule type" value="Genomic_DNA"/>
</dbReference>
<accession>A0AAC8UBU4</accession>
<dbReference type="PIRSF" id="PIRSF005902">
    <property type="entry name" value="DNase_TatD"/>
    <property type="match status" value="1"/>
</dbReference>
<keyword evidence="2 4" id="KW-0479">Metal-binding</keyword>
<dbReference type="InterPro" id="IPR032466">
    <property type="entry name" value="Metal_Hydrolase"/>
</dbReference>
<protein>
    <submittedName>
        <fullName evidence="5">Deoxyribonuclease</fullName>
    </submittedName>
</protein>
<dbReference type="PANTHER" id="PTHR46317:SF1">
    <property type="entry name" value="HYDROLASE, TATD FAMILY"/>
    <property type="match status" value="1"/>
</dbReference>
<comment type="similarity">
    <text evidence="1">Belongs to the metallo-dependent hydrolases superfamily. TatD-type hydrolase family.</text>
</comment>
<reference evidence="5 6" key="1">
    <citation type="journal article" date="2015" name="PLoS Negl. Trop. Dis.">
        <title>Haemophilus ducreyi Cutaneous Ulcer Strains Are Nearly Identical to Class I Genital Ulcer Strains.</title>
        <authorList>
            <person name="Gangaiah D."/>
            <person name="Webb K.M."/>
            <person name="Humphreys T.L."/>
            <person name="Fortney K.R."/>
            <person name="Toh E."/>
            <person name="Tai A."/>
            <person name="Katz S.S."/>
            <person name="Pillay A."/>
            <person name="Chen C.Y."/>
            <person name="Roberts S.A."/>
            <person name="Munson R.S.Jr."/>
            <person name="Spinola S.M."/>
        </authorList>
    </citation>
    <scope>NUCLEOTIDE SEQUENCE [LARGE SCALE GENOMIC DNA]</scope>
    <source>
        <strain evidence="6">CLU2</strain>
    </source>
</reference>
<evidence type="ECO:0000256" key="4">
    <source>
        <dbReference type="PIRSR" id="PIRSR005902-1"/>
    </source>
</evidence>
<feature type="binding site" evidence="4">
    <location>
        <position position="129"/>
    </location>
    <ligand>
        <name>a divalent metal cation</name>
        <dbReference type="ChEBI" id="CHEBI:60240"/>
        <label>2</label>
    </ligand>
</feature>
<sequence length="250" mass="28547">MFDSHLHLDQLNSNQVRHILADELISGVLAVSTDLASAKQLLQLQRQAPSKLHIAAGFHPEQALPDKMSQQALFDWIIDHRQYLTAIGEVGLPYYLKREQPSLDYAPYLALLSDFIQLAKRLDLPLNLHVVHSDVALTMQLLEKYQFEKAHFHWFKTDEQSLADFLAAPYFASVTPDILWNVNTQKVAQKLPLDRLLIETDSPWQHQNLVNTSISTQLDAILTQLAILRNESKATIAQQTKQNVATFYQR</sequence>
<dbReference type="Gene3D" id="3.20.20.140">
    <property type="entry name" value="Metal-dependent hydrolases"/>
    <property type="match status" value="1"/>
</dbReference>
<dbReference type="OMA" id="HFHWFKT"/>
<proteinExistence type="inferred from homology"/>
<dbReference type="AlphaFoldDB" id="A0AAC8UBU4"/>
<organism evidence="5 6">
    <name type="scientific">Haemophilus ducreyi</name>
    <dbReference type="NCBI Taxonomy" id="730"/>
    <lineage>
        <taxon>Bacteria</taxon>
        <taxon>Pseudomonadati</taxon>
        <taxon>Pseudomonadota</taxon>
        <taxon>Gammaproteobacteria</taxon>
        <taxon>Pasteurellales</taxon>
        <taxon>Pasteurellaceae</taxon>
        <taxon>Haemophilus</taxon>
    </lineage>
</organism>
<name>A0AAC8UBU4_HAEDC</name>
<dbReference type="InterPro" id="IPR001130">
    <property type="entry name" value="TatD-like"/>
</dbReference>
<dbReference type="PROSITE" id="PS01137">
    <property type="entry name" value="TATD_1"/>
    <property type="match status" value="1"/>
</dbReference>
<dbReference type="GO" id="GO:0016788">
    <property type="term" value="F:hydrolase activity, acting on ester bonds"/>
    <property type="evidence" value="ECO:0007669"/>
    <property type="project" value="InterPro"/>
</dbReference>
<dbReference type="PROSITE" id="PS01091">
    <property type="entry name" value="TATD_3"/>
    <property type="match status" value="1"/>
</dbReference>
<feature type="binding site" evidence="4">
    <location>
        <position position="7"/>
    </location>
    <ligand>
        <name>a divalent metal cation</name>
        <dbReference type="ChEBI" id="CHEBI:60240"/>
        <label>1</label>
    </ligand>
</feature>
<dbReference type="CDD" id="cd01310">
    <property type="entry name" value="TatD_DNAse"/>
    <property type="match status" value="1"/>
</dbReference>
<evidence type="ECO:0000313" key="5">
    <source>
        <dbReference type="EMBL" id="AKO32031.1"/>
    </source>
</evidence>
<evidence type="ECO:0000256" key="1">
    <source>
        <dbReference type="ARBA" id="ARBA00009275"/>
    </source>
</evidence>
<dbReference type="Proteomes" id="UP000060132">
    <property type="component" value="Chromosome"/>
</dbReference>
<gene>
    <name evidence="5" type="ORF">RZ57_02220</name>
</gene>
<feature type="binding site" evidence="4">
    <location>
        <position position="5"/>
    </location>
    <ligand>
        <name>a divalent metal cation</name>
        <dbReference type="ChEBI" id="CHEBI:60240"/>
        <label>1</label>
    </ligand>
</feature>
<evidence type="ECO:0000313" key="6">
    <source>
        <dbReference type="Proteomes" id="UP000060132"/>
    </source>
</evidence>
<feature type="binding site" evidence="4">
    <location>
        <position position="89"/>
    </location>
    <ligand>
        <name>a divalent metal cation</name>
        <dbReference type="ChEBI" id="CHEBI:60240"/>
        <label>1</label>
    </ligand>
</feature>
<dbReference type="InterPro" id="IPR018228">
    <property type="entry name" value="DNase_TatD-rel_CS"/>
</dbReference>
<dbReference type="PANTHER" id="PTHR46317">
    <property type="entry name" value="HYDROLASE OF PHP SUPERFAMILY-RELATED PROTEIN"/>
    <property type="match status" value="1"/>
</dbReference>
<feature type="binding site" evidence="4">
    <location>
        <position position="201"/>
    </location>
    <ligand>
        <name>a divalent metal cation</name>
        <dbReference type="ChEBI" id="CHEBI:60240"/>
        <label>1</label>
    </ligand>
</feature>
<feature type="binding site" evidence="4">
    <location>
        <position position="153"/>
    </location>
    <ligand>
        <name>a divalent metal cation</name>
        <dbReference type="ChEBI" id="CHEBI:60240"/>
        <label>2</label>
    </ligand>
</feature>